<dbReference type="InterPro" id="IPR050109">
    <property type="entry name" value="HTH-type_TetR-like_transc_reg"/>
</dbReference>
<gene>
    <name evidence="6" type="ORF">Back2_11960</name>
</gene>
<dbReference type="OrthoDB" id="3539650at2"/>
<keyword evidence="3" id="KW-0804">Transcription</keyword>
<dbReference type="InterPro" id="IPR009057">
    <property type="entry name" value="Homeodomain-like_sf"/>
</dbReference>
<evidence type="ECO:0000256" key="2">
    <source>
        <dbReference type="ARBA" id="ARBA00023125"/>
    </source>
</evidence>
<dbReference type="RefSeq" id="WP_125567656.1">
    <property type="nucleotide sequence ID" value="NZ_AP019307.1"/>
</dbReference>
<evidence type="ECO:0000259" key="5">
    <source>
        <dbReference type="PROSITE" id="PS50977"/>
    </source>
</evidence>
<accession>A0A3G9J1P9</accession>
<evidence type="ECO:0000313" key="7">
    <source>
        <dbReference type="Proteomes" id="UP000271573"/>
    </source>
</evidence>
<keyword evidence="2 4" id="KW-0238">DNA-binding</keyword>
<dbReference type="PANTHER" id="PTHR30055">
    <property type="entry name" value="HTH-TYPE TRANSCRIPTIONAL REGULATOR RUTR"/>
    <property type="match status" value="1"/>
</dbReference>
<organism evidence="6 7">
    <name type="scientific">Nocardioides baekrokdamisoli</name>
    <dbReference type="NCBI Taxonomy" id="1804624"/>
    <lineage>
        <taxon>Bacteria</taxon>
        <taxon>Bacillati</taxon>
        <taxon>Actinomycetota</taxon>
        <taxon>Actinomycetes</taxon>
        <taxon>Propionibacteriales</taxon>
        <taxon>Nocardioidaceae</taxon>
        <taxon>Nocardioides</taxon>
    </lineage>
</organism>
<evidence type="ECO:0000256" key="3">
    <source>
        <dbReference type="ARBA" id="ARBA00023163"/>
    </source>
</evidence>
<evidence type="ECO:0000313" key="6">
    <source>
        <dbReference type="EMBL" id="BBH16909.1"/>
    </source>
</evidence>
<proteinExistence type="predicted"/>
<dbReference type="Pfam" id="PF00440">
    <property type="entry name" value="TetR_N"/>
    <property type="match status" value="1"/>
</dbReference>
<dbReference type="Proteomes" id="UP000271573">
    <property type="component" value="Chromosome"/>
</dbReference>
<dbReference type="GO" id="GO:0000976">
    <property type="term" value="F:transcription cis-regulatory region binding"/>
    <property type="evidence" value="ECO:0007669"/>
    <property type="project" value="TreeGrafter"/>
</dbReference>
<dbReference type="InterPro" id="IPR001647">
    <property type="entry name" value="HTH_TetR"/>
</dbReference>
<protein>
    <submittedName>
        <fullName evidence="6">TetR family transcriptional regulator</fullName>
    </submittedName>
</protein>
<name>A0A3G9J1P9_9ACTN</name>
<feature type="DNA-binding region" description="H-T-H motif" evidence="4">
    <location>
        <begin position="32"/>
        <end position="51"/>
    </location>
</feature>
<reference evidence="6 7" key="1">
    <citation type="submission" date="2018-11" db="EMBL/GenBank/DDBJ databases">
        <title>Complete genome sequence of Nocardioides baekrokdamisoli strain KCTC 39748.</title>
        <authorList>
            <person name="Kang S.W."/>
            <person name="Lee K.C."/>
            <person name="Kim K.K."/>
            <person name="Kim J.S."/>
            <person name="Kim D.S."/>
            <person name="Ko S.H."/>
            <person name="Yang S.H."/>
            <person name="Shin Y.K."/>
            <person name="Lee J.S."/>
        </authorList>
    </citation>
    <scope>NUCLEOTIDE SEQUENCE [LARGE SCALE GENOMIC DNA]</scope>
    <source>
        <strain evidence="6 7">KCTC 39748</strain>
    </source>
</reference>
<dbReference type="GO" id="GO:0003700">
    <property type="term" value="F:DNA-binding transcription factor activity"/>
    <property type="evidence" value="ECO:0007669"/>
    <property type="project" value="TreeGrafter"/>
</dbReference>
<keyword evidence="1" id="KW-0805">Transcription regulation</keyword>
<dbReference type="EMBL" id="AP019307">
    <property type="protein sequence ID" value="BBH16909.1"/>
    <property type="molecule type" value="Genomic_DNA"/>
</dbReference>
<dbReference type="PRINTS" id="PR00455">
    <property type="entry name" value="HTHTETR"/>
</dbReference>
<keyword evidence="7" id="KW-1185">Reference proteome</keyword>
<evidence type="ECO:0000256" key="4">
    <source>
        <dbReference type="PROSITE-ProRule" id="PRU00335"/>
    </source>
</evidence>
<dbReference type="AlphaFoldDB" id="A0A3G9J1P9"/>
<dbReference type="KEGG" id="nbe:Back2_11960"/>
<dbReference type="PANTHER" id="PTHR30055:SF234">
    <property type="entry name" value="HTH-TYPE TRANSCRIPTIONAL REGULATOR BETI"/>
    <property type="match status" value="1"/>
</dbReference>
<dbReference type="PROSITE" id="PS50977">
    <property type="entry name" value="HTH_TETR_2"/>
    <property type="match status" value="1"/>
</dbReference>
<evidence type="ECO:0000256" key="1">
    <source>
        <dbReference type="ARBA" id="ARBA00023015"/>
    </source>
</evidence>
<feature type="domain" description="HTH tetR-type" evidence="5">
    <location>
        <begin position="10"/>
        <end position="69"/>
    </location>
</feature>
<dbReference type="Gene3D" id="1.10.357.10">
    <property type="entry name" value="Tetracycline Repressor, domain 2"/>
    <property type="match status" value="1"/>
</dbReference>
<dbReference type="SUPFAM" id="SSF46689">
    <property type="entry name" value="Homeodomain-like"/>
    <property type="match status" value="1"/>
</dbReference>
<sequence length="190" mass="21555">MVRATPLSPDERRKAIIDVTIPLLREHGRETTTKQVAEAAGIAEGTIFRVFESKHELFLQALETAFDPYDFLDLLDQIDTDLPLRTKLVQIAALYQERFTGTFELMSKMGMVQPPQAIKHGSEWRERAREVSTRLVAMNADDLRIDPYEVVRAVRLLTFSGSHPHISDGRILTPDEIVDIVLNGTLKESR</sequence>